<dbReference type="Proteomes" id="UP000019141">
    <property type="component" value="Unassembled WGS sequence"/>
</dbReference>
<reference evidence="2 3" key="1">
    <citation type="journal article" date="2014" name="Nature">
        <title>An environmental bacterial taxon with a large and distinct metabolic repertoire.</title>
        <authorList>
            <person name="Wilson M.C."/>
            <person name="Mori T."/>
            <person name="Ruckert C."/>
            <person name="Uria A.R."/>
            <person name="Helf M.J."/>
            <person name="Takada K."/>
            <person name="Gernert C."/>
            <person name="Steffens U.A."/>
            <person name="Heycke N."/>
            <person name="Schmitt S."/>
            <person name="Rinke C."/>
            <person name="Helfrich E.J."/>
            <person name="Brachmann A.O."/>
            <person name="Gurgui C."/>
            <person name="Wakimoto T."/>
            <person name="Kracht M."/>
            <person name="Crusemann M."/>
            <person name="Hentschel U."/>
            <person name="Abe I."/>
            <person name="Matsunaga S."/>
            <person name="Kalinowski J."/>
            <person name="Takeyama H."/>
            <person name="Piel J."/>
        </authorList>
    </citation>
    <scope>NUCLEOTIDE SEQUENCE [LARGE SCALE GENOMIC DNA]</scope>
    <source>
        <strain evidence="3">TSY1</strain>
    </source>
</reference>
<accession>W4L521</accession>
<feature type="region of interest" description="Disordered" evidence="1">
    <location>
        <begin position="26"/>
        <end position="51"/>
    </location>
</feature>
<evidence type="ECO:0000256" key="1">
    <source>
        <dbReference type="SAM" id="MobiDB-lite"/>
    </source>
</evidence>
<feature type="compositionally biased region" description="Polar residues" evidence="1">
    <location>
        <begin position="34"/>
        <end position="44"/>
    </location>
</feature>
<gene>
    <name evidence="2" type="ORF">ETSY1_43715</name>
</gene>
<name>W4L521_ENTF1</name>
<organism evidence="2 3">
    <name type="scientific">Entotheonella factor</name>
    <dbReference type="NCBI Taxonomy" id="1429438"/>
    <lineage>
        <taxon>Bacteria</taxon>
        <taxon>Pseudomonadati</taxon>
        <taxon>Nitrospinota/Tectimicrobiota group</taxon>
        <taxon>Candidatus Tectimicrobiota</taxon>
        <taxon>Candidatus Entotheonellia</taxon>
        <taxon>Candidatus Entotheonellales</taxon>
        <taxon>Candidatus Entotheonellaceae</taxon>
        <taxon>Candidatus Entotheonella</taxon>
    </lineage>
</organism>
<evidence type="ECO:0000313" key="2">
    <source>
        <dbReference type="EMBL" id="ETW92416.1"/>
    </source>
</evidence>
<dbReference type="HOGENOM" id="CLU_3096838_0_0_7"/>
<dbReference type="AlphaFoldDB" id="W4L521"/>
<keyword evidence="3" id="KW-1185">Reference proteome</keyword>
<comment type="caution">
    <text evidence="2">The sequence shown here is derived from an EMBL/GenBank/DDBJ whole genome shotgun (WGS) entry which is preliminary data.</text>
</comment>
<proteinExistence type="predicted"/>
<protein>
    <submittedName>
        <fullName evidence="2">Uncharacterized protein</fullName>
    </submittedName>
</protein>
<evidence type="ECO:0000313" key="3">
    <source>
        <dbReference type="Proteomes" id="UP000019141"/>
    </source>
</evidence>
<dbReference type="EMBL" id="AZHW01001490">
    <property type="protein sequence ID" value="ETW92416.1"/>
    <property type="molecule type" value="Genomic_DNA"/>
</dbReference>
<sequence length="51" mass="5634">MAHRKSDVPILARKWGNAHGVKGGTYGGPFDGNVNHTQRWNNGDNRSRTDS</sequence>